<feature type="transmembrane region" description="Helical" evidence="8">
    <location>
        <begin position="351"/>
        <end position="372"/>
    </location>
</feature>
<dbReference type="SUPFAM" id="SSF47923">
    <property type="entry name" value="Ypt/Rab-GAP domain of gyp1p"/>
    <property type="match status" value="2"/>
</dbReference>
<dbReference type="InterPro" id="IPR000195">
    <property type="entry name" value="Rab-GAP-TBC_dom"/>
</dbReference>
<dbReference type="Gene3D" id="1.10.8.1310">
    <property type="match status" value="1"/>
</dbReference>
<dbReference type="FunFam" id="1.10.8.1310:FF:000001">
    <property type="entry name" value="TBC1 domain family, member 20"/>
    <property type="match status" value="1"/>
</dbReference>
<dbReference type="PANTHER" id="PTHR20913:SF10">
    <property type="entry name" value="TBC1 DOMAIN FAMILY MEMBER 20"/>
    <property type="match status" value="1"/>
</dbReference>
<name>A0A8C1PY86_CYPCA</name>
<keyword evidence="5 8" id="KW-0472">Membrane</keyword>
<dbReference type="GO" id="GO:0005789">
    <property type="term" value="C:endoplasmic reticulum membrane"/>
    <property type="evidence" value="ECO:0007669"/>
    <property type="project" value="TreeGrafter"/>
</dbReference>
<proteinExistence type="predicted"/>
<organism evidence="10 11">
    <name type="scientific">Cyprinus carpio</name>
    <name type="common">Common carp</name>
    <dbReference type="NCBI Taxonomy" id="7962"/>
    <lineage>
        <taxon>Eukaryota</taxon>
        <taxon>Metazoa</taxon>
        <taxon>Chordata</taxon>
        <taxon>Craniata</taxon>
        <taxon>Vertebrata</taxon>
        <taxon>Euteleostomi</taxon>
        <taxon>Actinopterygii</taxon>
        <taxon>Neopterygii</taxon>
        <taxon>Teleostei</taxon>
        <taxon>Ostariophysi</taxon>
        <taxon>Cypriniformes</taxon>
        <taxon>Cyprinidae</taxon>
        <taxon>Cyprininae</taxon>
        <taxon>Cyprinus</taxon>
    </lineage>
</organism>
<gene>
    <name evidence="10" type="primary">LOC109063445</name>
</gene>
<dbReference type="GO" id="GO:0006888">
    <property type="term" value="P:endoplasmic reticulum to Golgi vesicle-mediated transport"/>
    <property type="evidence" value="ECO:0007669"/>
    <property type="project" value="TreeGrafter"/>
</dbReference>
<keyword evidence="3 8" id="KW-0812">Transmembrane</keyword>
<reference evidence="10" key="2">
    <citation type="submission" date="2025-09" db="UniProtKB">
        <authorList>
            <consortium name="Ensembl"/>
        </authorList>
    </citation>
    <scope>IDENTIFICATION</scope>
</reference>
<evidence type="ECO:0000256" key="1">
    <source>
        <dbReference type="ARBA" id="ARBA00004141"/>
    </source>
</evidence>
<dbReference type="Ensembl" id="ENSCCRT00010127466.1">
    <property type="protein sequence ID" value="ENSCCRP00010114638.1"/>
    <property type="gene ID" value="ENSCCRG00010050377.1"/>
</dbReference>
<accession>A0A8C1PY86</accession>
<evidence type="ECO:0000256" key="4">
    <source>
        <dbReference type="ARBA" id="ARBA00022989"/>
    </source>
</evidence>
<dbReference type="Pfam" id="PF00566">
    <property type="entry name" value="RabGAP-TBC"/>
    <property type="match status" value="1"/>
</dbReference>
<dbReference type="PANTHER" id="PTHR20913">
    <property type="entry name" value="TBC1 DOMAIN FAMILY MEMBER 20/GTPASE"/>
    <property type="match status" value="1"/>
</dbReference>
<dbReference type="GO" id="GO:0005096">
    <property type="term" value="F:GTPase activator activity"/>
    <property type="evidence" value="ECO:0007669"/>
    <property type="project" value="UniProtKB-KW"/>
</dbReference>
<feature type="domain" description="Rab-GAP TBC" evidence="9">
    <location>
        <begin position="40"/>
        <end position="226"/>
    </location>
</feature>
<sequence length="383" mass="44231">MLADAESRRKRKTAEITQALNTTPVDVATLRRMAISEGGLLSDEIRRQVWPRLLNVSVENIPEQLEPVDRDNNKDFSQVLLDVQRSLRRFPPGMPDEQREGLQEELIDIILRVLVKNPQLHYYQGYHDIVVTFLLVLGERLATALVEKLSTHHLRDFMDPTMDNTKHILNYLMPIIERVNPEVYDFMQQAEVGTIFALSWLITWFGHVLSDFRHVVRLYDFFLACHPLMPIYFAAVIVLHREEEVLDCECDMAMMHHLLSRIPEDLPYETLISRAGDLFVQFPPSELARERSQLTAVSTFKDFELASTQQRPDTVLRQRRKEQQQQQQRTLEAQRGRVAVVRPTARRFMRLAVMGLTVALGAAALAVVNSALEWAPKLDLLFP</sequence>
<evidence type="ECO:0000256" key="8">
    <source>
        <dbReference type="SAM" id="Phobius"/>
    </source>
</evidence>
<evidence type="ECO:0000313" key="11">
    <source>
        <dbReference type="Proteomes" id="UP000694427"/>
    </source>
</evidence>
<reference evidence="10" key="1">
    <citation type="submission" date="2025-08" db="UniProtKB">
        <authorList>
            <consortium name="Ensembl"/>
        </authorList>
    </citation>
    <scope>IDENTIFICATION</scope>
</reference>
<dbReference type="SMART" id="SM00164">
    <property type="entry name" value="TBC"/>
    <property type="match status" value="1"/>
</dbReference>
<dbReference type="PROSITE" id="PS50086">
    <property type="entry name" value="TBC_RABGAP"/>
    <property type="match status" value="1"/>
</dbReference>
<evidence type="ECO:0000256" key="6">
    <source>
        <dbReference type="ARBA" id="ARBA00067516"/>
    </source>
</evidence>
<dbReference type="AlphaFoldDB" id="A0A8C1PY86"/>
<dbReference type="Gene3D" id="1.10.472.80">
    <property type="entry name" value="Ypt/Rab-GAP domain of gyp1p, domain 3"/>
    <property type="match status" value="1"/>
</dbReference>
<comment type="subcellular location">
    <subcellularLocation>
        <location evidence="1">Membrane</location>
        <topology evidence="1">Multi-pass membrane protein</topology>
    </subcellularLocation>
</comment>
<keyword evidence="4 8" id="KW-1133">Transmembrane helix</keyword>
<evidence type="ECO:0000313" key="10">
    <source>
        <dbReference type="Ensembl" id="ENSCCRP00010114638.1"/>
    </source>
</evidence>
<dbReference type="GO" id="GO:0007030">
    <property type="term" value="P:Golgi organization"/>
    <property type="evidence" value="ECO:0007669"/>
    <property type="project" value="UniProtKB-ARBA"/>
</dbReference>
<dbReference type="InterPro" id="IPR045913">
    <property type="entry name" value="TBC20/Gyp8-like"/>
</dbReference>
<keyword evidence="2" id="KW-0343">GTPase activation</keyword>
<evidence type="ECO:0000256" key="5">
    <source>
        <dbReference type="ARBA" id="ARBA00023136"/>
    </source>
</evidence>
<evidence type="ECO:0000256" key="2">
    <source>
        <dbReference type="ARBA" id="ARBA00022468"/>
    </source>
</evidence>
<dbReference type="FunFam" id="1.10.472.80:FF:000024">
    <property type="entry name" value="TBC1 domain family member 20"/>
    <property type="match status" value="1"/>
</dbReference>
<keyword evidence="11" id="KW-1185">Reference proteome</keyword>
<protein>
    <recommendedName>
        <fullName evidence="6">TBC1 domain family member 20</fullName>
    </recommendedName>
</protein>
<dbReference type="GO" id="GO:0016050">
    <property type="term" value="P:vesicle organization"/>
    <property type="evidence" value="ECO:0007669"/>
    <property type="project" value="UniProtKB-ARBA"/>
</dbReference>
<evidence type="ECO:0000256" key="3">
    <source>
        <dbReference type="ARBA" id="ARBA00022692"/>
    </source>
</evidence>
<evidence type="ECO:0000256" key="7">
    <source>
        <dbReference type="SAM" id="MobiDB-lite"/>
    </source>
</evidence>
<dbReference type="Proteomes" id="UP000694427">
    <property type="component" value="Unplaced"/>
</dbReference>
<feature type="region of interest" description="Disordered" evidence="7">
    <location>
        <begin position="311"/>
        <end position="334"/>
    </location>
</feature>
<evidence type="ECO:0000259" key="9">
    <source>
        <dbReference type="PROSITE" id="PS50086"/>
    </source>
</evidence>
<dbReference type="InterPro" id="IPR035969">
    <property type="entry name" value="Rab-GAP_TBC_sf"/>
</dbReference>